<keyword evidence="2" id="KW-1185">Reference proteome</keyword>
<accession>A0ACC2ZRE7</accession>
<proteinExistence type="predicted"/>
<reference evidence="1" key="1">
    <citation type="submission" date="2022-10" db="EMBL/GenBank/DDBJ databases">
        <title>Culturing micro-colonial fungi from biological soil crusts in the Mojave desert and describing Neophaeococcomyces mojavensis, and introducing the new genera and species Taxawa tesnikishii.</title>
        <authorList>
            <person name="Kurbessoian T."/>
            <person name="Stajich J.E."/>
        </authorList>
    </citation>
    <scope>NUCLEOTIDE SEQUENCE</scope>
    <source>
        <strain evidence="1">JES_112</strain>
    </source>
</reference>
<organism evidence="1 2">
    <name type="scientific">Neophaeococcomyces mojaviensis</name>
    <dbReference type="NCBI Taxonomy" id="3383035"/>
    <lineage>
        <taxon>Eukaryota</taxon>
        <taxon>Fungi</taxon>
        <taxon>Dikarya</taxon>
        <taxon>Ascomycota</taxon>
        <taxon>Pezizomycotina</taxon>
        <taxon>Eurotiomycetes</taxon>
        <taxon>Chaetothyriomycetidae</taxon>
        <taxon>Chaetothyriales</taxon>
        <taxon>Chaetothyriales incertae sedis</taxon>
        <taxon>Neophaeococcomyces</taxon>
    </lineage>
</organism>
<dbReference type="EMBL" id="JAPDRQ010000380">
    <property type="protein sequence ID" value="KAJ9650136.1"/>
    <property type="molecule type" value="Genomic_DNA"/>
</dbReference>
<sequence length="733" mass="81780">MDQTPTRAPRTRAANVHVLDQENIISEENNGRGIRIRKPPPITPRRFNKFFTPRPRDAAQAVKTSRKALRTISSAALNSRQKLAQIEEEQQCDYLPANENNNSRKKRKFSLVSSAQSTPPSTSFHFLPSSQEPLASSPIKYGRDDLNEEAIEDDEDAMTEIDEDAWSEDGCHIPTGPRIIPYGRTGTSRSLLSHRLTGRRRIQIAENSNLWQSEAASFYSSPDDVNRDFQNRLPNILPFSMTACYTNPIVAAGDEEGIVRFLDTANANQGEQGFGKTVLEMRPHDNALMDLAFSYDDNYLATASGDQTCVIIDVHSQKSLYSLRAHNASVKRIQFQPGSGNNILASCGRDGAICLWDLRTKGQALSTGRRARLHVTEMSEDVSCLSPVLSIYNAHSTGQKFRNTTTKGRQNNIPGRNDFSITSLTFLDQSRNNLLATASEVDTVIKLWDMRLTQTSARKQGHTHIPVSTTEEPRSHAIHRRFGINSIALNTDGSRIFALARDHTVYAYSTSHLILGCDPEMTQSTTQLRKSLAPKRTESGTGIGPIYGLRHPSLRVATFWPRLAVRYCSRTNAELLAVGSTDDCAIVFPTSERYHTASARRIPTLHDPKQLADASVGRTTINSHDATPASRPQAHRSATSSFTSLFTKDRQEEDSLPIYYHGTPLIRGHRKEVTSLAWSTEGNLVTTSDDFTVRCWREDQHKARKLRETKHGAVELQGMGWASVGVESWDDEY</sequence>
<gene>
    <name evidence="1" type="ORF">H2198_010552</name>
</gene>
<protein>
    <submittedName>
        <fullName evidence="1">Uncharacterized protein</fullName>
    </submittedName>
</protein>
<name>A0ACC2ZRE7_9EURO</name>
<evidence type="ECO:0000313" key="2">
    <source>
        <dbReference type="Proteomes" id="UP001172386"/>
    </source>
</evidence>
<dbReference type="Proteomes" id="UP001172386">
    <property type="component" value="Unassembled WGS sequence"/>
</dbReference>
<comment type="caution">
    <text evidence="1">The sequence shown here is derived from an EMBL/GenBank/DDBJ whole genome shotgun (WGS) entry which is preliminary data.</text>
</comment>
<evidence type="ECO:0000313" key="1">
    <source>
        <dbReference type="EMBL" id="KAJ9650136.1"/>
    </source>
</evidence>